<dbReference type="Proteomes" id="UP000000658">
    <property type="component" value="Chromosome"/>
</dbReference>
<protein>
    <submittedName>
        <fullName evidence="1">Uncharacterized protein</fullName>
    </submittedName>
</protein>
<proteinExistence type="predicted"/>
<dbReference type="HOGENOM" id="CLU_3028942_0_0_6"/>
<accession>Q1I556</accession>
<gene>
    <name evidence="1" type="ordered locus">PSEEN4549</name>
</gene>
<sequence>MFMSRMSNFDPAPRFTSRSKSAVNVYVHSVSPTFGVRDRRPTATLFSFTGERLKP</sequence>
<dbReference type="KEGG" id="pen:PSEEN4549"/>
<reference evidence="1 2" key="1">
    <citation type="journal article" date="2006" name="Nat. Biotechnol.">
        <title>Complete genome sequence of the entomopathogenic and metabolically versatile soil bacterium Pseudomonas entomophila.</title>
        <authorList>
            <person name="Vodovar N."/>
            <person name="Vallenet D."/>
            <person name="Cruveiller S."/>
            <person name="Rouy Z."/>
            <person name="Barbe V."/>
            <person name="Acosta C."/>
            <person name="Cattolico L."/>
            <person name="Jubin C."/>
            <person name="Lajus A."/>
            <person name="Segurens B."/>
            <person name="Vacherie B."/>
            <person name="Wincker P."/>
            <person name="Weissenbach J."/>
            <person name="Lemaitre B."/>
            <person name="Medigue C."/>
            <person name="Boccard F."/>
        </authorList>
    </citation>
    <scope>NUCLEOTIDE SEQUENCE [LARGE SCALE GENOMIC DNA]</scope>
    <source>
        <strain evidence="1 2">L48</strain>
    </source>
</reference>
<dbReference type="EMBL" id="CT573326">
    <property type="protein sequence ID" value="CAK17229.1"/>
    <property type="molecule type" value="Genomic_DNA"/>
</dbReference>
<organism evidence="1 2">
    <name type="scientific">Pseudomonas entomophila (strain L48)</name>
    <dbReference type="NCBI Taxonomy" id="384676"/>
    <lineage>
        <taxon>Bacteria</taxon>
        <taxon>Pseudomonadati</taxon>
        <taxon>Pseudomonadota</taxon>
        <taxon>Gammaproteobacteria</taxon>
        <taxon>Pseudomonadales</taxon>
        <taxon>Pseudomonadaceae</taxon>
        <taxon>Pseudomonas</taxon>
    </lineage>
</organism>
<dbReference type="AlphaFoldDB" id="Q1I556"/>
<name>Q1I556_PSEE4</name>
<evidence type="ECO:0000313" key="2">
    <source>
        <dbReference type="Proteomes" id="UP000000658"/>
    </source>
</evidence>
<evidence type="ECO:0000313" key="1">
    <source>
        <dbReference type="EMBL" id="CAK17229.1"/>
    </source>
</evidence>